<proteinExistence type="predicted"/>
<evidence type="ECO:0000313" key="4">
    <source>
        <dbReference type="Proteomes" id="UP001062901"/>
    </source>
</evidence>
<comment type="caution">
    <text evidence="3">The sequence shown here is derived from an EMBL/GenBank/DDBJ whole genome shotgun (WGS) entry which is preliminary data.</text>
</comment>
<dbReference type="EMBL" id="BAQD01000033">
    <property type="protein sequence ID" value="GBQ07479.1"/>
    <property type="molecule type" value="Genomic_DNA"/>
</dbReference>
<name>A0ABQ0P319_9PROT</name>
<gene>
    <name evidence="3" type="ORF">AA15669_1395</name>
</gene>
<sequence>MAAESTYGTNSLWRTIMDENILPGHAPSYELCKLLYTSHPLGGKIAHMPVEMALGEARTIRVDSAPDDEAAKEFLHHWAYNGCDDVIAKIGTKARIYGLAAMVFGAVDPATGKPIPTDEPVPFNRLHELDIYFNVVDPLNTAGSVTLNQDPNDPDFLKAAASLAVNGRPYCKGRFVALMNEGPEYLDYEGSAYGYSGRSSFRRCVYPLRSYLETQVANNQVAHKAGVIIAKIKQASSTANQMMKVFSSRKAETLKFSSNENVITIDKDEEITSLNLQNVDGSLHGVRQSILEDIAAAATMPAQILKAETLAQGFGEGTEDAKQIAQYVARMRRWLKPVYDFCDAVTMRRAWNPAFIRTMKEKDPKGYGNKSEETIFREWQASFVAQWPSENNDAEEFEVTEKRYRILLDTARILMPMVQNDPSGMAELLEFLQTNINNTDNQLFAGELNIDTDAIRAMPPGSFNVESGEPKEPDRPAGI</sequence>
<dbReference type="Pfam" id="PF06381">
    <property type="entry name" value="Phage_portal_3"/>
    <property type="match status" value="1"/>
</dbReference>
<feature type="domain" description="Anti-CBASS protein Acb1-like N-terminal" evidence="2">
    <location>
        <begin position="35"/>
        <end position="345"/>
    </location>
</feature>
<feature type="region of interest" description="Disordered" evidence="1">
    <location>
        <begin position="460"/>
        <end position="479"/>
    </location>
</feature>
<accession>A0ABQ0P319</accession>
<protein>
    <recommendedName>
        <fullName evidence="2">Anti-CBASS protein Acb1-like N-terminal domain-containing protein</fullName>
    </recommendedName>
</protein>
<keyword evidence="4" id="KW-1185">Reference proteome</keyword>
<organism evidence="3 4">
    <name type="scientific">Saccharibacter floricola DSM 15669</name>
    <dbReference type="NCBI Taxonomy" id="1123227"/>
    <lineage>
        <taxon>Bacteria</taxon>
        <taxon>Pseudomonadati</taxon>
        <taxon>Pseudomonadota</taxon>
        <taxon>Alphaproteobacteria</taxon>
        <taxon>Acetobacterales</taxon>
        <taxon>Acetobacteraceae</taxon>
        <taxon>Saccharibacter</taxon>
    </lineage>
</organism>
<dbReference type="Proteomes" id="UP001062901">
    <property type="component" value="Unassembled WGS sequence"/>
</dbReference>
<reference evidence="3" key="1">
    <citation type="submission" date="2013-04" db="EMBL/GenBank/DDBJ databases">
        <title>The genome sequencing project of 58 acetic acid bacteria.</title>
        <authorList>
            <person name="Okamoto-Kainuma A."/>
            <person name="Ishikawa M."/>
            <person name="Umino S."/>
            <person name="Koizumi Y."/>
            <person name="Shiwa Y."/>
            <person name="Yoshikawa H."/>
            <person name="Matsutani M."/>
            <person name="Matsushita K."/>
        </authorList>
    </citation>
    <scope>NUCLEOTIDE SEQUENCE</scope>
    <source>
        <strain evidence="3">DSM 15669</strain>
    </source>
</reference>
<evidence type="ECO:0000313" key="3">
    <source>
        <dbReference type="EMBL" id="GBQ07479.1"/>
    </source>
</evidence>
<dbReference type="InterPro" id="IPR024459">
    <property type="entry name" value="Acb1-like_N"/>
</dbReference>
<evidence type="ECO:0000259" key="2">
    <source>
        <dbReference type="Pfam" id="PF06381"/>
    </source>
</evidence>
<dbReference type="RefSeq" id="WP_018981039.1">
    <property type="nucleotide sequence ID" value="NZ_BAQD01000033.1"/>
</dbReference>
<evidence type="ECO:0000256" key="1">
    <source>
        <dbReference type="SAM" id="MobiDB-lite"/>
    </source>
</evidence>
<feature type="compositionally biased region" description="Basic and acidic residues" evidence="1">
    <location>
        <begin position="468"/>
        <end position="479"/>
    </location>
</feature>